<dbReference type="Proteomes" id="UP000051461">
    <property type="component" value="Unassembled WGS sequence"/>
</dbReference>
<name>A0A0R1GLV4_9LACO</name>
<gene>
    <name evidence="1" type="ORF">FC07_GL000325</name>
</gene>
<accession>A0A0R1GLV4</accession>
<dbReference type="STRING" id="1423726.FC07_GL000325"/>
<reference evidence="1 2" key="1">
    <citation type="journal article" date="2015" name="Genome Announc.">
        <title>Expanding the biotechnology potential of lactobacilli through comparative genomics of 213 strains and associated genera.</title>
        <authorList>
            <person name="Sun Z."/>
            <person name="Harris H.M."/>
            <person name="McCann A."/>
            <person name="Guo C."/>
            <person name="Argimon S."/>
            <person name="Zhang W."/>
            <person name="Yang X."/>
            <person name="Jeffery I.B."/>
            <person name="Cooney J.C."/>
            <person name="Kagawa T.F."/>
            <person name="Liu W."/>
            <person name="Song Y."/>
            <person name="Salvetti E."/>
            <person name="Wrobel A."/>
            <person name="Rasinkangas P."/>
            <person name="Parkhill J."/>
            <person name="Rea M.C."/>
            <person name="O'Sullivan O."/>
            <person name="Ritari J."/>
            <person name="Douillard F.P."/>
            <person name="Paul Ross R."/>
            <person name="Yang R."/>
            <person name="Briner A.E."/>
            <person name="Felis G.E."/>
            <person name="de Vos W.M."/>
            <person name="Barrangou R."/>
            <person name="Klaenhammer T.R."/>
            <person name="Caufield P.W."/>
            <person name="Cui Y."/>
            <person name="Zhang H."/>
            <person name="O'Toole P.W."/>
        </authorList>
    </citation>
    <scope>NUCLEOTIDE SEQUENCE [LARGE SCALE GENOMIC DNA]</scope>
    <source>
        <strain evidence="1 2">DSM 20003</strain>
    </source>
</reference>
<dbReference type="AlphaFoldDB" id="A0A0R1GLV4"/>
<organism evidence="1 2">
    <name type="scientific">Loigolactobacillus bifermentans DSM 20003</name>
    <dbReference type="NCBI Taxonomy" id="1423726"/>
    <lineage>
        <taxon>Bacteria</taxon>
        <taxon>Bacillati</taxon>
        <taxon>Bacillota</taxon>
        <taxon>Bacilli</taxon>
        <taxon>Lactobacillales</taxon>
        <taxon>Lactobacillaceae</taxon>
        <taxon>Loigolactobacillus</taxon>
    </lineage>
</organism>
<keyword evidence="2" id="KW-1185">Reference proteome</keyword>
<dbReference type="PATRIC" id="fig|1423726.3.peg.340"/>
<sequence length="268" mass="29778">MAGDFLAGNSFGVSVTDNLIGVSQHELIIQYQLKNDDLQQLINRGDAKVVAHFESGLTSFREIAEFPEARDTLRFEIDSTKMMDTIDLTVMIVANKAIAEYRNSGFNPDMFGSNYCVRNLSRGDILAFEPSIEIQLEMQDLAASGPKTLIKVAKSEATLLNVNLDSDVIRVELPEAAYAVYSQLQNAKEMELANVALLLPALISAVDDIKFNESDSDYLWYKELMTYIYEGLHYTEDSLKNASSIIVAQQILSGPIIKAFNALTVEED</sequence>
<evidence type="ECO:0000313" key="2">
    <source>
        <dbReference type="Proteomes" id="UP000051461"/>
    </source>
</evidence>
<protein>
    <submittedName>
        <fullName evidence="1">Uncharacterized protein</fullName>
    </submittedName>
</protein>
<comment type="caution">
    <text evidence="1">The sequence shown here is derived from an EMBL/GenBank/DDBJ whole genome shotgun (WGS) entry which is preliminary data.</text>
</comment>
<proteinExistence type="predicted"/>
<dbReference type="EMBL" id="AZDA01000084">
    <property type="protein sequence ID" value="KRK34974.1"/>
    <property type="molecule type" value="Genomic_DNA"/>
</dbReference>
<evidence type="ECO:0000313" key="1">
    <source>
        <dbReference type="EMBL" id="KRK34974.1"/>
    </source>
</evidence>